<comment type="similarity">
    <text evidence="1">Belongs to the class-II pyridoxal-phosphate-dependent aminotransferase family. Histidinol-phosphate aminotransferase subfamily.</text>
</comment>
<evidence type="ECO:0000313" key="8">
    <source>
        <dbReference type="Proteomes" id="UP000031552"/>
    </source>
</evidence>
<protein>
    <recommendedName>
        <fullName evidence="5">Aminotransferase</fullName>
        <ecNumber evidence="5">2.6.1.-</ecNumber>
    </recommendedName>
</protein>
<evidence type="ECO:0000256" key="4">
    <source>
        <dbReference type="ARBA" id="ARBA00022898"/>
    </source>
</evidence>
<comment type="caution">
    <text evidence="7">The sequence shown here is derived from an EMBL/GenBank/DDBJ whole genome shotgun (WGS) entry which is preliminary data.</text>
</comment>
<comment type="cofactor">
    <cofactor evidence="5">
        <name>pyridoxal 5'-phosphate</name>
        <dbReference type="ChEBI" id="CHEBI:597326"/>
    </cofactor>
</comment>
<evidence type="ECO:0000313" key="7">
    <source>
        <dbReference type="EMBL" id="CDR33211.1"/>
    </source>
</evidence>
<accession>A0A090CY85</accession>
<dbReference type="InterPro" id="IPR015422">
    <property type="entry name" value="PyrdxlP-dep_Trfase_small"/>
</dbReference>
<dbReference type="SUPFAM" id="SSF53383">
    <property type="entry name" value="PLP-dependent transferases"/>
    <property type="match status" value="1"/>
</dbReference>
<dbReference type="RefSeq" id="WP_041016744.1">
    <property type="nucleotide sequence ID" value="NZ_CCEJ010000003.1"/>
</dbReference>
<dbReference type="CDD" id="cd00609">
    <property type="entry name" value="AAT_like"/>
    <property type="match status" value="1"/>
</dbReference>
<gene>
    <name evidence="7" type="primary">hisC</name>
    <name evidence="7" type="ORF">CSEC_0374</name>
</gene>
<dbReference type="InterPro" id="IPR050106">
    <property type="entry name" value="HistidinolP_aminotransfase"/>
</dbReference>
<evidence type="ECO:0000259" key="6">
    <source>
        <dbReference type="Pfam" id="PF00155"/>
    </source>
</evidence>
<reference evidence="7" key="2">
    <citation type="submission" date="2014-09" db="EMBL/GenBank/DDBJ databases">
        <title>Criblamydia sequanensis harbors a mega-plasmid encoding arsenite resistance.</title>
        <authorList>
            <person name="Bertelli C."/>
            <person name="Goesmann A."/>
            <person name="Greub G."/>
        </authorList>
    </citation>
    <scope>NUCLEOTIDE SEQUENCE [LARGE SCALE GENOMIC DNA]</scope>
    <source>
        <strain evidence="7">CRIB-18</strain>
    </source>
</reference>
<keyword evidence="2 5" id="KW-0032">Aminotransferase</keyword>
<dbReference type="OrthoDB" id="9813612at2"/>
<dbReference type="PROSITE" id="PS00105">
    <property type="entry name" value="AA_TRANSFER_CLASS_1"/>
    <property type="match status" value="1"/>
</dbReference>
<keyword evidence="3 5" id="KW-0808">Transferase</keyword>
<dbReference type="Gene3D" id="3.90.1150.10">
    <property type="entry name" value="Aspartate Aminotransferase, domain 1"/>
    <property type="match status" value="1"/>
</dbReference>
<evidence type="ECO:0000256" key="5">
    <source>
        <dbReference type="RuleBase" id="RU000481"/>
    </source>
</evidence>
<dbReference type="Proteomes" id="UP000031552">
    <property type="component" value="Unassembled WGS sequence"/>
</dbReference>
<evidence type="ECO:0000256" key="1">
    <source>
        <dbReference type="ARBA" id="ARBA00007970"/>
    </source>
</evidence>
<dbReference type="eggNOG" id="COG0079">
    <property type="taxonomic scope" value="Bacteria"/>
</dbReference>
<organism evidence="7 8">
    <name type="scientific">Candidatus Criblamydia sequanensis CRIB-18</name>
    <dbReference type="NCBI Taxonomy" id="1437425"/>
    <lineage>
        <taxon>Bacteria</taxon>
        <taxon>Pseudomonadati</taxon>
        <taxon>Chlamydiota</taxon>
        <taxon>Chlamydiia</taxon>
        <taxon>Parachlamydiales</taxon>
        <taxon>Candidatus Criblamydiaceae</taxon>
        <taxon>Candidatus Criblamydia</taxon>
    </lineage>
</organism>
<keyword evidence="4" id="KW-0663">Pyridoxal phosphate</keyword>
<dbReference type="PANTHER" id="PTHR43643">
    <property type="entry name" value="HISTIDINOL-PHOSPHATE AMINOTRANSFERASE 2"/>
    <property type="match status" value="1"/>
</dbReference>
<dbReference type="EC" id="2.6.1.-" evidence="5"/>
<dbReference type="InterPro" id="IPR015421">
    <property type="entry name" value="PyrdxlP-dep_Trfase_major"/>
</dbReference>
<dbReference type="Pfam" id="PF00155">
    <property type="entry name" value="Aminotran_1_2"/>
    <property type="match status" value="1"/>
</dbReference>
<dbReference type="InterPro" id="IPR004839">
    <property type="entry name" value="Aminotransferase_I/II_large"/>
</dbReference>
<dbReference type="PANTHER" id="PTHR43643:SF3">
    <property type="entry name" value="HISTIDINOL-PHOSPHATE AMINOTRANSFERASE"/>
    <property type="match status" value="1"/>
</dbReference>
<dbReference type="InterPro" id="IPR004838">
    <property type="entry name" value="NHTrfase_class1_PyrdxlP-BS"/>
</dbReference>
<sequence length="346" mass="37725">MTGLKNSYSHTYATMQRAAVDLSLSENPLGPSPKATEAIINAAGVLHLYPDEEKTLIALLARHYNIAEDSILLGAGANQLLEDYLKVFALNKSIVVPSATFPESVACMDTLNGSVRIVPLHCDLSLNLDALRKTCTSDTALIHLCNPNNPTGIWTECSQLLELAELSPVPLLISEAGADFVGKTIINPSLHPNIIVVRSFSKAHGLAGLRIGYSIASSEKISQMKSSLRSYRVSSLAISAAIAALQDQEHLQKSIAYILQEKTWLMNEMRALDFKVIPSQGQTFIAQVPSKFGNANRFCSIAKQYDMAVVNCSLYSGLDQYIRISPQKHAINKKFILILKKIQGGK</sequence>
<dbReference type="Gene3D" id="3.40.640.10">
    <property type="entry name" value="Type I PLP-dependent aspartate aminotransferase-like (Major domain)"/>
    <property type="match status" value="1"/>
</dbReference>
<keyword evidence="8" id="KW-1185">Reference proteome</keyword>
<dbReference type="EMBL" id="CCEJ010000003">
    <property type="protein sequence ID" value="CDR33211.1"/>
    <property type="molecule type" value="Genomic_DNA"/>
</dbReference>
<proteinExistence type="inferred from homology"/>
<dbReference type="AlphaFoldDB" id="A0A090CY85"/>
<dbReference type="InterPro" id="IPR015424">
    <property type="entry name" value="PyrdxlP-dep_Trfase"/>
</dbReference>
<evidence type="ECO:0000256" key="2">
    <source>
        <dbReference type="ARBA" id="ARBA00022576"/>
    </source>
</evidence>
<reference evidence="7" key="1">
    <citation type="submission" date="2013-12" db="EMBL/GenBank/DDBJ databases">
        <authorList>
            <person name="Linke B."/>
        </authorList>
    </citation>
    <scope>NUCLEOTIDE SEQUENCE [LARGE SCALE GENOMIC DNA]</scope>
    <source>
        <strain evidence="7">CRIB-18</strain>
    </source>
</reference>
<feature type="domain" description="Aminotransferase class I/classII large" evidence="6">
    <location>
        <begin position="20"/>
        <end position="326"/>
    </location>
</feature>
<dbReference type="GO" id="GO:0030170">
    <property type="term" value="F:pyridoxal phosphate binding"/>
    <property type="evidence" value="ECO:0007669"/>
    <property type="project" value="InterPro"/>
</dbReference>
<name>A0A090CY85_9BACT</name>
<evidence type="ECO:0000256" key="3">
    <source>
        <dbReference type="ARBA" id="ARBA00022679"/>
    </source>
</evidence>
<comment type="similarity">
    <text evidence="5">Belongs to the class-I pyridoxal-phosphate-dependent aminotransferase family.</text>
</comment>
<dbReference type="STRING" id="1437425.CSEC_0374"/>
<dbReference type="GO" id="GO:0008483">
    <property type="term" value="F:transaminase activity"/>
    <property type="evidence" value="ECO:0007669"/>
    <property type="project" value="UniProtKB-KW"/>
</dbReference>